<dbReference type="KEGG" id="xyk:GT347_20995"/>
<evidence type="ECO:0000313" key="3">
    <source>
        <dbReference type="Proteomes" id="UP000464787"/>
    </source>
</evidence>
<dbReference type="Proteomes" id="UP000464787">
    <property type="component" value="Chromosome"/>
</dbReference>
<dbReference type="PANTHER" id="PTHR42928">
    <property type="entry name" value="TRICARBOXYLATE-BINDING PROTEIN"/>
    <property type="match status" value="1"/>
</dbReference>
<dbReference type="Pfam" id="PF03401">
    <property type="entry name" value="TctC"/>
    <property type="match status" value="1"/>
</dbReference>
<protein>
    <submittedName>
        <fullName evidence="2">Uncharacterized protein</fullName>
    </submittedName>
</protein>
<dbReference type="SUPFAM" id="SSF53850">
    <property type="entry name" value="Periplasmic binding protein-like II"/>
    <property type="match status" value="1"/>
</dbReference>
<dbReference type="AlphaFoldDB" id="A0A857JBW1"/>
<organism evidence="2 3">
    <name type="scientific">Xylophilus rhododendri</name>
    <dbReference type="NCBI Taxonomy" id="2697032"/>
    <lineage>
        <taxon>Bacteria</taxon>
        <taxon>Pseudomonadati</taxon>
        <taxon>Pseudomonadota</taxon>
        <taxon>Betaproteobacteria</taxon>
        <taxon>Burkholderiales</taxon>
        <taxon>Xylophilus</taxon>
    </lineage>
</organism>
<dbReference type="Gene3D" id="3.40.190.10">
    <property type="entry name" value="Periplasmic binding protein-like II"/>
    <property type="match status" value="1"/>
</dbReference>
<dbReference type="Gene3D" id="3.40.190.150">
    <property type="entry name" value="Bordetella uptake gene, domain 1"/>
    <property type="match status" value="1"/>
</dbReference>
<dbReference type="InterPro" id="IPR005064">
    <property type="entry name" value="BUG"/>
</dbReference>
<evidence type="ECO:0000256" key="1">
    <source>
        <dbReference type="ARBA" id="ARBA00006987"/>
    </source>
</evidence>
<sequence length="169" mass="17408">MNFGSSGVGGTPHMATVLFDSIAGIRMTHIPYKGGSEALGALVGGQVDVLINPLLGDAASDKVKSLAISGAQRSSLAPGVPTFAEAGYPGYDMGVYYGVMGPAGMPAEVVRKLNTAINQVLADPGVVDALTVRSGIVLKPGSAEAFQSMLDEDIQQWKSLVKSDKSIVE</sequence>
<dbReference type="PANTHER" id="PTHR42928:SF5">
    <property type="entry name" value="BLR1237 PROTEIN"/>
    <property type="match status" value="1"/>
</dbReference>
<gene>
    <name evidence="2" type="ORF">GT347_20995</name>
</gene>
<evidence type="ECO:0000313" key="2">
    <source>
        <dbReference type="EMBL" id="QHJ00239.1"/>
    </source>
</evidence>
<dbReference type="EMBL" id="CP047650">
    <property type="protein sequence ID" value="QHJ00239.1"/>
    <property type="molecule type" value="Genomic_DNA"/>
</dbReference>
<reference evidence="2 3" key="1">
    <citation type="submission" date="2020-01" db="EMBL/GenBank/DDBJ databases">
        <title>Genome sequencing of strain KACC 21265.</title>
        <authorList>
            <person name="Heo J."/>
            <person name="Kim S.-J."/>
            <person name="Kim J.-S."/>
            <person name="Hong S.-B."/>
            <person name="Kwon S.-W."/>
        </authorList>
    </citation>
    <scope>NUCLEOTIDE SEQUENCE [LARGE SCALE GENOMIC DNA]</scope>
    <source>
        <strain evidence="2 3">KACC 21265</strain>
    </source>
</reference>
<accession>A0A857JBW1</accession>
<keyword evidence="3" id="KW-1185">Reference proteome</keyword>
<name>A0A857JBW1_9BURK</name>
<comment type="similarity">
    <text evidence="1">Belongs to the UPF0065 (bug) family.</text>
</comment>
<proteinExistence type="inferred from homology"/>
<dbReference type="InterPro" id="IPR042100">
    <property type="entry name" value="Bug_dom1"/>
</dbReference>